<organism evidence="1 2">
    <name type="scientific">Octadecabacter dasysiphoniae</name>
    <dbReference type="NCBI Taxonomy" id="2909341"/>
    <lineage>
        <taxon>Bacteria</taxon>
        <taxon>Pseudomonadati</taxon>
        <taxon>Pseudomonadota</taxon>
        <taxon>Alphaproteobacteria</taxon>
        <taxon>Rhodobacterales</taxon>
        <taxon>Roseobacteraceae</taxon>
        <taxon>Octadecabacter</taxon>
    </lineage>
</organism>
<dbReference type="Proteomes" id="UP001200557">
    <property type="component" value="Unassembled WGS sequence"/>
</dbReference>
<gene>
    <name evidence="1" type="ORF">L0664_07985</name>
</gene>
<evidence type="ECO:0000313" key="2">
    <source>
        <dbReference type="Proteomes" id="UP001200557"/>
    </source>
</evidence>
<keyword evidence="2" id="KW-1185">Reference proteome</keyword>
<accession>A0ABS9CUT6</accession>
<reference evidence="1 2" key="1">
    <citation type="submission" date="2022-01" db="EMBL/GenBank/DDBJ databases">
        <title>Octadecabacter sp. nov., isolated from a marine alga.</title>
        <authorList>
            <person name="Jin M.S."/>
            <person name="Kim H.M."/>
            <person name="Han D.M."/>
            <person name="Jung J.J."/>
            <person name="Jeon C.O."/>
        </authorList>
    </citation>
    <scope>NUCLEOTIDE SEQUENCE [LARGE SCALE GENOMIC DNA]</scope>
    <source>
        <strain evidence="1 2">G9-8</strain>
    </source>
</reference>
<evidence type="ECO:0000313" key="1">
    <source>
        <dbReference type="EMBL" id="MCF2871002.1"/>
    </source>
</evidence>
<dbReference type="EMBL" id="JAKGAQ010000002">
    <property type="protein sequence ID" value="MCF2871002.1"/>
    <property type="molecule type" value="Genomic_DNA"/>
</dbReference>
<sequence length="140" mass="15273">MPGLYSFFRRVLGLSDKLELSDTATPPPTNPNRVHIFHGTFASELEATDYCLTPVGRNKPEPLTRDLPDAMIDTSEVEIIFGQARIAAATPMFTPNPNGLLRDIGTDNTVIMIADAAFGGLPYTLNDTPCLRYAGPYEVT</sequence>
<protein>
    <submittedName>
        <fullName evidence="1">Uncharacterized protein</fullName>
    </submittedName>
</protein>
<name>A0ABS9CUT6_9RHOB</name>
<proteinExistence type="predicted"/>
<comment type="caution">
    <text evidence="1">The sequence shown here is derived from an EMBL/GenBank/DDBJ whole genome shotgun (WGS) entry which is preliminary data.</text>
</comment>
<dbReference type="RefSeq" id="WP_235225126.1">
    <property type="nucleotide sequence ID" value="NZ_JAKGAQ010000002.1"/>
</dbReference>